<gene>
    <name evidence="1" type="ORF">VUQ07_06995</name>
</gene>
<evidence type="ECO:0008006" key="2">
    <source>
        <dbReference type="Google" id="ProtNLM"/>
    </source>
</evidence>
<accession>A0AB74U7E3</accession>
<name>A0AB74U7E3_9LACT</name>
<dbReference type="RefSeq" id="WP_347299081.1">
    <property type="nucleotide sequence ID" value="NZ_CP142436.1"/>
</dbReference>
<proteinExistence type="predicted"/>
<reference evidence="1" key="1">
    <citation type="submission" date="2023-12" db="EMBL/GenBank/DDBJ databases">
        <title>Dolosigranulum savutii sp. nov. isolated from human upper respiratory samples collected in Botswana.</title>
        <authorList>
            <person name="Kelly M.S."/>
        </authorList>
    </citation>
    <scope>NUCLEOTIDE SEQUENCE</scope>
    <source>
        <strain evidence="1">MSK211</strain>
    </source>
</reference>
<evidence type="ECO:0000313" key="1">
    <source>
        <dbReference type="EMBL" id="XBC50981.1"/>
    </source>
</evidence>
<protein>
    <recommendedName>
        <fullName evidence="2">Transposase</fullName>
    </recommendedName>
</protein>
<organism evidence="1">
    <name type="scientific">Dolosigranulum savutiense</name>
    <dbReference type="NCBI Taxonomy" id="3110288"/>
    <lineage>
        <taxon>Bacteria</taxon>
        <taxon>Bacillati</taxon>
        <taxon>Bacillota</taxon>
        <taxon>Bacilli</taxon>
        <taxon>Lactobacillales</taxon>
        <taxon>Carnobacteriaceae</taxon>
        <taxon>Dolosigranulum</taxon>
    </lineage>
</organism>
<dbReference type="EMBL" id="CP142436">
    <property type="protein sequence ID" value="XBC50981.1"/>
    <property type="molecule type" value="Genomic_DNA"/>
</dbReference>
<dbReference type="AlphaFoldDB" id="A0AB74U7E3"/>
<sequence>MRMNQRAEFIEEVKSQYDPKEGKRVESGGRSTVLPAHISDLGVERSIAMFGELRRDAKVVRLQRMLEWWPQWVCLDGKRYRVAHRRLNGLVWYVVGVD</sequence>